<dbReference type="PIRSF" id="PIRSF026649">
    <property type="entry name" value="MsbB"/>
    <property type="match status" value="1"/>
</dbReference>
<dbReference type="GO" id="GO:0016746">
    <property type="term" value="F:acyltransferase activity"/>
    <property type="evidence" value="ECO:0007669"/>
    <property type="project" value="UniProtKB-KW"/>
</dbReference>
<comment type="subcellular location">
    <subcellularLocation>
        <location evidence="1">Cell inner membrane</location>
    </subcellularLocation>
</comment>
<dbReference type="Pfam" id="PF03279">
    <property type="entry name" value="Lip_A_acyltrans"/>
    <property type="match status" value="1"/>
</dbReference>
<dbReference type="PANTHER" id="PTHR30606:SF10">
    <property type="entry name" value="PHOSPHATIDYLINOSITOL MANNOSIDE ACYLTRANSFERASE"/>
    <property type="match status" value="1"/>
</dbReference>
<dbReference type="EMBL" id="JAEDAH010000028">
    <property type="protein sequence ID" value="MCA6063167.1"/>
    <property type="molecule type" value="Genomic_DNA"/>
</dbReference>
<organism evidence="7 8">
    <name type="scientific">Thalassolituus marinus</name>
    <dbReference type="NCBI Taxonomy" id="671053"/>
    <lineage>
        <taxon>Bacteria</taxon>
        <taxon>Pseudomonadati</taxon>
        <taxon>Pseudomonadota</taxon>
        <taxon>Gammaproteobacteria</taxon>
        <taxon>Oceanospirillales</taxon>
        <taxon>Oceanospirillaceae</taxon>
        <taxon>Thalassolituus</taxon>
    </lineage>
</organism>
<evidence type="ECO:0000256" key="5">
    <source>
        <dbReference type="ARBA" id="ARBA00023136"/>
    </source>
</evidence>
<reference evidence="7 8" key="1">
    <citation type="submission" date="2020-12" db="EMBL/GenBank/DDBJ databases">
        <title>Novel Thalassolituus-related marine hydrocarbonoclastic bacteria mediated algae-derived hydrocarbons mineralization in twilight zone of the northern South China Sea.</title>
        <authorList>
            <person name="Dong C."/>
        </authorList>
    </citation>
    <scope>NUCLEOTIDE SEQUENCE [LARGE SCALE GENOMIC DNA]</scope>
    <source>
        <strain evidence="7 8">IMCC1826</strain>
    </source>
</reference>
<name>A0ABS7ZQ18_9GAMM</name>
<accession>A0ABS7ZQ18</accession>
<dbReference type="InterPro" id="IPR004960">
    <property type="entry name" value="LipA_acyltrans"/>
</dbReference>
<keyword evidence="5" id="KW-0472">Membrane</keyword>
<evidence type="ECO:0000256" key="6">
    <source>
        <dbReference type="ARBA" id="ARBA00023315"/>
    </source>
</evidence>
<evidence type="ECO:0000256" key="1">
    <source>
        <dbReference type="ARBA" id="ARBA00004533"/>
    </source>
</evidence>
<evidence type="ECO:0000313" key="7">
    <source>
        <dbReference type="EMBL" id="MCA6063167.1"/>
    </source>
</evidence>
<evidence type="ECO:0000313" key="8">
    <source>
        <dbReference type="Proteomes" id="UP000714380"/>
    </source>
</evidence>
<keyword evidence="2" id="KW-1003">Cell membrane</keyword>
<keyword evidence="4" id="KW-0808">Transferase</keyword>
<sequence>MKSLLGYLMIGLVKLLGLVPLSAAQKVGTGIGNMLWKRRTRSREVARVNLALCYPDMGEAERETFIHETLKENGKIAAELGPMWSYDPEKTYGLIRNVYGEDILDAAIADKRGLILLAPHLGNWEIINNYISKKCPITIMYRPAKSTSFNKWMVTRREHVGCKLVPTTRAGVKSLFDALNNGEMIGFLPDQEPREKSGVWAPFMGVETLTPKLPHEMLQKTGAQAIYGFAKRLPDALGFDLYFLSVDDDLYDADPRVCATSMNRGIETCIGYCREQYQWTYKRFKRRPDGENNPYKEAGVP</sequence>
<dbReference type="PANTHER" id="PTHR30606">
    <property type="entry name" value="LIPID A BIOSYNTHESIS LAUROYL ACYLTRANSFERASE"/>
    <property type="match status" value="1"/>
</dbReference>
<gene>
    <name evidence="7" type="ORF">I9W95_06045</name>
</gene>
<keyword evidence="6 7" id="KW-0012">Acyltransferase</keyword>
<evidence type="ECO:0000256" key="2">
    <source>
        <dbReference type="ARBA" id="ARBA00022475"/>
    </source>
</evidence>
<dbReference type="CDD" id="cd07984">
    <property type="entry name" value="LPLAT_LABLAT-like"/>
    <property type="match status" value="1"/>
</dbReference>
<keyword evidence="3" id="KW-0997">Cell inner membrane</keyword>
<keyword evidence="8" id="KW-1185">Reference proteome</keyword>
<comment type="caution">
    <text evidence="7">The sequence shown here is derived from an EMBL/GenBank/DDBJ whole genome shotgun (WGS) entry which is preliminary data.</text>
</comment>
<dbReference type="Proteomes" id="UP000714380">
    <property type="component" value="Unassembled WGS sequence"/>
</dbReference>
<proteinExistence type="predicted"/>
<protein>
    <submittedName>
        <fullName evidence="7">Lysophospholipid acyltransferase family protein</fullName>
    </submittedName>
</protein>
<evidence type="ECO:0000256" key="4">
    <source>
        <dbReference type="ARBA" id="ARBA00022679"/>
    </source>
</evidence>
<evidence type="ECO:0000256" key="3">
    <source>
        <dbReference type="ARBA" id="ARBA00022519"/>
    </source>
</evidence>